<dbReference type="AlphaFoldDB" id="A0A381S0N8"/>
<dbReference type="EMBL" id="UINC01002531">
    <property type="protein sequence ID" value="SUZ97676.1"/>
    <property type="molecule type" value="Genomic_DNA"/>
</dbReference>
<feature type="domain" description="Methyltransferase type 11" evidence="1">
    <location>
        <begin position="46"/>
        <end position="140"/>
    </location>
</feature>
<dbReference type="InterPro" id="IPR013216">
    <property type="entry name" value="Methyltransf_11"/>
</dbReference>
<name>A0A381S0N8_9ZZZZ</name>
<dbReference type="GO" id="GO:0008757">
    <property type="term" value="F:S-adenosylmethionine-dependent methyltransferase activity"/>
    <property type="evidence" value="ECO:0007669"/>
    <property type="project" value="InterPro"/>
</dbReference>
<dbReference type="PANTHER" id="PTHR43591">
    <property type="entry name" value="METHYLTRANSFERASE"/>
    <property type="match status" value="1"/>
</dbReference>
<sequence>VEPYKKIRKVYGRAAKNYDKFWDFYIVPSYSKTLARVDLQKGSKILDLGCGTGALLKILEDRFPSSELTGIDLTEEMLAVAKQKLSDNVELLLGSATNLPFDSESFDWVIMSNMIGHLSDKKTALKETHRVLKNPGKIVITDWTRDFQTMNLVHFYTKLINYSQYRSLRTAELESLLDDCDFNHLHTERYKINWFWGLYTILAEKKKV</sequence>
<proteinExistence type="predicted"/>
<evidence type="ECO:0000313" key="2">
    <source>
        <dbReference type="EMBL" id="SUZ97676.1"/>
    </source>
</evidence>
<accession>A0A381S0N8</accession>
<dbReference type="InterPro" id="IPR029063">
    <property type="entry name" value="SAM-dependent_MTases_sf"/>
</dbReference>
<organism evidence="2">
    <name type="scientific">marine metagenome</name>
    <dbReference type="NCBI Taxonomy" id="408172"/>
    <lineage>
        <taxon>unclassified sequences</taxon>
        <taxon>metagenomes</taxon>
        <taxon>ecological metagenomes</taxon>
    </lineage>
</organism>
<evidence type="ECO:0000259" key="1">
    <source>
        <dbReference type="Pfam" id="PF08241"/>
    </source>
</evidence>
<dbReference type="Pfam" id="PF08241">
    <property type="entry name" value="Methyltransf_11"/>
    <property type="match status" value="1"/>
</dbReference>
<dbReference type="CDD" id="cd02440">
    <property type="entry name" value="AdoMet_MTases"/>
    <property type="match status" value="1"/>
</dbReference>
<protein>
    <recommendedName>
        <fullName evidence="1">Methyltransferase type 11 domain-containing protein</fullName>
    </recommendedName>
</protein>
<gene>
    <name evidence="2" type="ORF">METZ01_LOCUS50530</name>
</gene>
<reference evidence="2" key="1">
    <citation type="submission" date="2018-05" db="EMBL/GenBank/DDBJ databases">
        <authorList>
            <person name="Lanie J.A."/>
            <person name="Ng W.-L."/>
            <person name="Kazmierczak K.M."/>
            <person name="Andrzejewski T.M."/>
            <person name="Davidsen T.M."/>
            <person name="Wayne K.J."/>
            <person name="Tettelin H."/>
            <person name="Glass J.I."/>
            <person name="Rusch D."/>
            <person name="Podicherti R."/>
            <person name="Tsui H.-C.T."/>
            <person name="Winkler M.E."/>
        </authorList>
    </citation>
    <scope>NUCLEOTIDE SEQUENCE</scope>
</reference>
<feature type="non-terminal residue" evidence="2">
    <location>
        <position position="1"/>
    </location>
</feature>
<dbReference type="SUPFAM" id="SSF53335">
    <property type="entry name" value="S-adenosyl-L-methionine-dependent methyltransferases"/>
    <property type="match status" value="1"/>
</dbReference>
<dbReference type="Gene3D" id="3.40.50.150">
    <property type="entry name" value="Vaccinia Virus protein VP39"/>
    <property type="match status" value="1"/>
</dbReference>